<evidence type="ECO:0000313" key="1">
    <source>
        <dbReference type="Proteomes" id="UP000046392"/>
    </source>
</evidence>
<accession>A0A0N5BU27</accession>
<organism evidence="1 2">
    <name type="scientific">Strongyloides papillosus</name>
    <name type="common">Intestinal threadworm</name>
    <dbReference type="NCBI Taxonomy" id="174720"/>
    <lineage>
        <taxon>Eukaryota</taxon>
        <taxon>Metazoa</taxon>
        <taxon>Ecdysozoa</taxon>
        <taxon>Nematoda</taxon>
        <taxon>Chromadorea</taxon>
        <taxon>Rhabditida</taxon>
        <taxon>Tylenchina</taxon>
        <taxon>Panagrolaimomorpha</taxon>
        <taxon>Strongyloidoidea</taxon>
        <taxon>Strongyloididae</taxon>
        <taxon>Strongyloides</taxon>
    </lineage>
</organism>
<proteinExistence type="predicted"/>
<dbReference type="InterPro" id="IPR036397">
    <property type="entry name" value="RNaseH_sf"/>
</dbReference>
<keyword evidence="1" id="KW-1185">Reference proteome</keyword>
<sequence>MDLPDLLKTLCQIKLFEDKDAASFQIYVLNRDYFKDFKFGTLTREIAVKKVLEDINIKITTQFQEFKLDGKHFSSTPKITKENRSFNPPTIHSDDVTTEIDKLGSTINNSDYSTLLSQVNFNGDKKPLPNNSIVALPQTNNYNPNDNSINILSVSTAQLPNIIFVNVESDNDIQKLKSNTDTAIDIFEVNSIFAYTYGLKIGEKIDVHKRKFPSNYKTSAAHFSAILSFLKQATIKSISNLNVFTDSDIVIKYFKSVAGVSNEVFNKSTEAAKRYFDEIQLKLKKIQTITIAYILNPKVKTLLDVCKQISLDLKNDFKNEKTNESELSLNVSMDNRQK</sequence>
<dbReference type="GO" id="GO:0003676">
    <property type="term" value="F:nucleic acid binding"/>
    <property type="evidence" value="ECO:0007669"/>
    <property type="project" value="InterPro"/>
</dbReference>
<protein>
    <submittedName>
        <fullName evidence="2">RNase H domain-containing protein</fullName>
    </submittedName>
</protein>
<evidence type="ECO:0000313" key="2">
    <source>
        <dbReference type="WBParaSite" id="SPAL_0000935000.1"/>
    </source>
</evidence>
<name>A0A0N5BU27_STREA</name>
<reference evidence="2" key="1">
    <citation type="submission" date="2017-02" db="UniProtKB">
        <authorList>
            <consortium name="WormBaseParasite"/>
        </authorList>
    </citation>
    <scope>IDENTIFICATION</scope>
</reference>
<dbReference type="Proteomes" id="UP000046392">
    <property type="component" value="Unplaced"/>
</dbReference>
<dbReference type="Gene3D" id="3.30.420.10">
    <property type="entry name" value="Ribonuclease H-like superfamily/Ribonuclease H"/>
    <property type="match status" value="1"/>
</dbReference>
<dbReference type="WBParaSite" id="SPAL_0000935000.1">
    <property type="protein sequence ID" value="SPAL_0000935000.1"/>
    <property type="gene ID" value="SPAL_0000935000"/>
</dbReference>
<dbReference type="AlphaFoldDB" id="A0A0N5BU27"/>